<evidence type="ECO:0000256" key="1">
    <source>
        <dbReference type="ARBA" id="ARBA00008857"/>
    </source>
</evidence>
<evidence type="ECO:0000256" key="4">
    <source>
        <dbReference type="ARBA" id="ARBA00023172"/>
    </source>
</evidence>
<organism evidence="8 9">
    <name type="scientific">Erwinia persicina</name>
    <dbReference type="NCBI Taxonomy" id="55211"/>
    <lineage>
        <taxon>Bacteria</taxon>
        <taxon>Pseudomonadati</taxon>
        <taxon>Pseudomonadota</taxon>
        <taxon>Gammaproteobacteria</taxon>
        <taxon>Enterobacterales</taxon>
        <taxon>Erwiniaceae</taxon>
        <taxon>Erwinia</taxon>
    </lineage>
</organism>
<dbReference type="RefSeq" id="WP_137268717.1">
    <property type="nucleotide sequence ID" value="NZ_QGAC01000002.1"/>
</dbReference>
<dbReference type="Proteomes" id="UP000306393">
    <property type="component" value="Unassembled WGS sequence"/>
</dbReference>
<dbReference type="GO" id="GO:0003677">
    <property type="term" value="F:DNA binding"/>
    <property type="evidence" value="ECO:0007669"/>
    <property type="project" value="UniProtKB-UniRule"/>
</dbReference>
<dbReference type="InterPro" id="IPR011010">
    <property type="entry name" value="DNA_brk_join_enz"/>
</dbReference>
<evidence type="ECO:0000259" key="6">
    <source>
        <dbReference type="PROSITE" id="PS51898"/>
    </source>
</evidence>
<dbReference type="Pfam" id="PF13356">
    <property type="entry name" value="Arm-DNA-bind_3"/>
    <property type="match status" value="1"/>
</dbReference>
<evidence type="ECO:0000256" key="3">
    <source>
        <dbReference type="ARBA" id="ARBA00023125"/>
    </source>
</evidence>
<comment type="caution">
    <text evidence="8">The sequence shown here is derived from an EMBL/GenBank/DDBJ whole genome shotgun (WGS) entry which is preliminary data.</text>
</comment>
<dbReference type="AlphaFoldDB" id="A0A4U3FMZ1"/>
<keyword evidence="3 5" id="KW-0238">DNA-binding</keyword>
<keyword evidence="2" id="KW-0229">DNA integration</keyword>
<dbReference type="InterPro" id="IPR013762">
    <property type="entry name" value="Integrase-like_cat_sf"/>
</dbReference>
<dbReference type="InterPro" id="IPR053876">
    <property type="entry name" value="Phage_int_M"/>
</dbReference>
<dbReference type="Pfam" id="PF00589">
    <property type="entry name" value="Phage_integrase"/>
    <property type="match status" value="1"/>
</dbReference>
<dbReference type="CDD" id="cd00801">
    <property type="entry name" value="INT_P4_C"/>
    <property type="match status" value="1"/>
</dbReference>
<dbReference type="InterPro" id="IPR010998">
    <property type="entry name" value="Integrase_recombinase_N"/>
</dbReference>
<evidence type="ECO:0000256" key="5">
    <source>
        <dbReference type="PROSITE-ProRule" id="PRU01248"/>
    </source>
</evidence>
<dbReference type="OrthoDB" id="9795573at2"/>
<dbReference type="GO" id="GO:0015074">
    <property type="term" value="P:DNA integration"/>
    <property type="evidence" value="ECO:0007669"/>
    <property type="project" value="UniProtKB-KW"/>
</dbReference>
<keyword evidence="4" id="KW-0233">DNA recombination</keyword>
<feature type="domain" description="Core-binding (CB)" evidence="7">
    <location>
        <begin position="98"/>
        <end position="179"/>
    </location>
</feature>
<proteinExistence type="inferred from homology"/>
<dbReference type="InterPro" id="IPR044068">
    <property type="entry name" value="CB"/>
</dbReference>
<evidence type="ECO:0000313" key="8">
    <source>
        <dbReference type="EMBL" id="TKJ94585.1"/>
    </source>
</evidence>
<dbReference type="InterPro" id="IPR038488">
    <property type="entry name" value="Integrase_DNA-bd_sf"/>
</dbReference>
<evidence type="ECO:0000256" key="2">
    <source>
        <dbReference type="ARBA" id="ARBA00022908"/>
    </source>
</evidence>
<feature type="domain" description="Tyr recombinase" evidence="6">
    <location>
        <begin position="202"/>
        <end position="379"/>
    </location>
</feature>
<dbReference type="Gene3D" id="1.10.443.10">
    <property type="entry name" value="Intergrase catalytic core"/>
    <property type="match status" value="1"/>
</dbReference>
<dbReference type="InterPro" id="IPR025166">
    <property type="entry name" value="Integrase_DNA_bind_dom"/>
</dbReference>
<comment type="similarity">
    <text evidence="1">Belongs to the 'phage' integrase family.</text>
</comment>
<dbReference type="Pfam" id="PF22022">
    <property type="entry name" value="Phage_int_M"/>
    <property type="match status" value="1"/>
</dbReference>
<sequence>MKLTATEIKAAKPKEKAYKLADGGGMYLEIFPNGTKSWRLKYRIGGKEKRVVFGVYPAVTLADARGRREEAKKILAAGGDPGQEKQADKQARVLAVQNSFEAIAIEWHEHKKGNWSEGYASDILEYLTKDIFPFIGKRSVNDIKPAEMLAVLRKMEQRGVLDKLKKTRQACRQIFTHAVITGRAENNPVTDLAGALKAPKQKHFPHLNVEQVPAFLNELNGYSGSLITRHATRLLMLTGLRTIELRASEWSDIDFDKGIWQIPAERMKMRRPHVVPLSSQVKSLLEEIHQLTGRGKFVFPGRNDAGKPMSEASINQVIKRIGYDGKATGHGFRHTMSTILHEQGYNTAWIETQLAHVDKNSIRGTYNHAQYLDGRREMLQWYADYMDALANGDNVVHGPFGKRA</sequence>
<dbReference type="InterPro" id="IPR002104">
    <property type="entry name" value="Integrase_catalytic"/>
</dbReference>
<dbReference type="PROSITE" id="PS51900">
    <property type="entry name" value="CB"/>
    <property type="match status" value="1"/>
</dbReference>
<dbReference type="PANTHER" id="PTHR30629">
    <property type="entry name" value="PROPHAGE INTEGRASE"/>
    <property type="match status" value="1"/>
</dbReference>
<evidence type="ECO:0000313" key="9">
    <source>
        <dbReference type="Proteomes" id="UP000306393"/>
    </source>
</evidence>
<name>A0A4U3FMZ1_9GAMM</name>
<dbReference type="InterPro" id="IPR050808">
    <property type="entry name" value="Phage_Integrase"/>
</dbReference>
<accession>A0A4U3FMZ1</accession>
<dbReference type="Gene3D" id="3.30.160.390">
    <property type="entry name" value="Integrase, DNA-binding domain"/>
    <property type="match status" value="1"/>
</dbReference>
<dbReference type="Gene3D" id="1.10.150.130">
    <property type="match status" value="1"/>
</dbReference>
<dbReference type="EMBL" id="QGAC01000002">
    <property type="protein sequence ID" value="TKJ94585.1"/>
    <property type="molecule type" value="Genomic_DNA"/>
</dbReference>
<gene>
    <name evidence="8" type="ORF">EpCFBP13511_03295</name>
</gene>
<dbReference type="PANTHER" id="PTHR30629:SF2">
    <property type="entry name" value="PROPHAGE INTEGRASE INTS-RELATED"/>
    <property type="match status" value="1"/>
</dbReference>
<dbReference type="PROSITE" id="PS51898">
    <property type="entry name" value="TYR_RECOMBINASE"/>
    <property type="match status" value="1"/>
</dbReference>
<dbReference type="SUPFAM" id="SSF56349">
    <property type="entry name" value="DNA breaking-rejoining enzymes"/>
    <property type="match status" value="1"/>
</dbReference>
<evidence type="ECO:0000259" key="7">
    <source>
        <dbReference type="PROSITE" id="PS51900"/>
    </source>
</evidence>
<protein>
    <submittedName>
        <fullName evidence="8">Integrase</fullName>
    </submittedName>
</protein>
<reference evidence="8 9" key="1">
    <citation type="journal article" date="2019" name="Sci. Rep.">
        <title>Differences in resource use lead to coexistence of seed-transmitted microbial populations.</title>
        <authorList>
            <person name="Torres-Cortes G."/>
            <person name="Garcia B.J."/>
            <person name="Compant S."/>
            <person name="Rezki S."/>
            <person name="Jones P."/>
            <person name="Preveaux A."/>
            <person name="Briand M."/>
            <person name="Roulet A."/>
            <person name="Bouchez O."/>
            <person name="Jacobson D."/>
            <person name="Barret M."/>
        </authorList>
    </citation>
    <scope>NUCLEOTIDE SEQUENCE [LARGE SCALE GENOMIC DNA]</scope>
    <source>
        <strain evidence="8 9">CFBP13511</strain>
    </source>
</reference>
<dbReference type="GO" id="GO:0006310">
    <property type="term" value="P:DNA recombination"/>
    <property type="evidence" value="ECO:0007669"/>
    <property type="project" value="UniProtKB-KW"/>
</dbReference>